<accession>A0ABW1UQF7</accession>
<protein>
    <submittedName>
        <fullName evidence="8">Chromate transporter</fullName>
    </submittedName>
</protein>
<keyword evidence="4 7" id="KW-0812">Transmembrane</keyword>
<dbReference type="Pfam" id="PF02417">
    <property type="entry name" value="Chromate_transp"/>
    <property type="match status" value="1"/>
</dbReference>
<evidence type="ECO:0000256" key="7">
    <source>
        <dbReference type="SAM" id="Phobius"/>
    </source>
</evidence>
<evidence type="ECO:0000256" key="5">
    <source>
        <dbReference type="ARBA" id="ARBA00022989"/>
    </source>
</evidence>
<feature type="transmembrane region" description="Helical" evidence="7">
    <location>
        <begin position="6"/>
        <end position="28"/>
    </location>
</feature>
<feature type="transmembrane region" description="Helical" evidence="7">
    <location>
        <begin position="114"/>
        <end position="134"/>
    </location>
</feature>
<gene>
    <name evidence="8" type="ORF">ACFQHW_05805</name>
</gene>
<dbReference type="PANTHER" id="PTHR43663:SF1">
    <property type="entry name" value="CHROMATE TRANSPORTER"/>
    <property type="match status" value="1"/>
</dbReference>
<evidence type="ECO:0000313" key="8">
    <source>
        <dbReference type="EMBL" id="MFC6315085.1"/>
    </source>
</evidence>
<organism evidence="8 9">
    <name type="scientific">Lapidilactobacillus achengensis</name>
    <dbReference type="NCBI Taxonomy" id="2486000"/>
    <lineage>
        <taxon>Bacteria</taxon>
        <taxon>Bacillati</taxon>
        <taxon>Bacillota</taxon>
        <taxon>Bacilli</taxon>
        <taxon>Lactobacillales</taxon>
        <taxon>Lactobacillaceae</taxon>
        <taxon>Lapidilactobacillus</taxon>
    </lineage>
</organism>
<feature type="transmembrane region" description="Helical" evidence="7">
    <location>
        <begin position="74"/>
        <end position="93"/>
    </location>
</feature>
<keyword evidence="6 7" id="KW-0472">Membrane</keyword>
<dbReference type="Proteomes" id="UP001596310">
    <property type="component" value="Unassembled WGS sequence"/>
</dbReference>
<dbReference type="EMBL" id="JBHSSM010000015">
    <property type="protein sequence ID" value="MFC6315085.1"/>
    <property type="molecule type" value="Genomic_DNA"/>
</dbReference>
<evidence type="ECO:0000256" key="2">
    <source>
        <dbReference type="ARBA" id="ARBA00005262"/>
    </source>
</evidence>
<evidence type="ECO:0000256" key="6">
    <source>
        <dbReference type="ARBA" id="ARBA00023136"/>
    </source>
</evidence>
<keyword evidence="3" id="KW-1003">Cell membrane</keyword>
<reference evidence="9" key="1">
    <citation type="journal article" date="2019" name="Int. J. Syst. Evol. Microbiol.">
        <title>The Global Catalogue of Microorganisms (GCM) 10K type strain sequencing project: providing services to taxonomists for standard genome sequencing and annotation.</title>
        <authorList>
            <consortium name="The Broad Institute Genomics Platform"/>
            <consortium name="The Broad Institute Genome Sequencing Center for Infectious Disease"/>
            <person name="Wu L."/>
            <person name="Ma J."/>
        </authorList>
    </citation>
    <scope>NUCLEOTIDE SEQUENCE [LARGE SCALE GENOMIC DNA]</scope>
    <source>
        <strain evidence="9">CCM 8897</strain>
    </source>
</reference>
<name>A0ABW1UQF7_9LACO</name>
<keyword evidence="5 7" id="KW-1133">Transmembrane helix</keyword>
<evidence type="ECO:0000256" key="4">
    <source>
        <dbReference type="ARBA" id="ARBA00022692"/>
    </source>
</evidence>
<sequence>MLTRLWWTFLKIGWLGFGGGYAMLSLLLNEMRQLGLSMAQYADLNALDLLIPGPIAINSATYLGQITAGFPGALVATLAVCVPSMVLVPLFMRREALIRRNPYLAQMLTAVKKVSVGLIFAVAFSLLLSTTMGIDDLSQWRQFHIEPLNLLIMAAALWLNARYKINPIWLTLGAGVVGWLSFYW</sequence>
<feature type="transmembrane region" description="Helical" evidence="7">
    <location>
        <begin position="166"/>
        <end position="183"/>
    </location>
</feature>
<evidence type="ECO:0000313" key="9">
    <source>
        <dbReference type="Proteomes" id="UP001596310"/>
    </source>
</evidence>
<comment type="similarity">
    <text evidence="2">Belongs to the chromate ion transporter (CHR) (TC 2.A.51) family.</text>
</comment>
<dbReference type="PANTHER" id="PTHR43663">
    <property type="entry name" value="CHROMATE TRANSPORT PROTEIN-RELATED"/>
    <property type="match status" value="1"/>
</dbReference>
<proteinExistence type="inferred from homology"/>
<keyword evidence="9" id="KW-1185">Reference proteome</keyword>
<dbReference type="InterPro" id="IPR003370">
    <property type="entry name" value="Chromate_transpt"/>
</dbReference>
<feature type="transmembrane region" description="Helical" evidence="7">
    <location>
        <begin position="140"/>
        <end position="159"/>
    </location>
</feature>
<comment type="caution">
    <text evidence="8">The sequence shown here is derived from an EMBL/GenBank/DDBJ whole genome shotgun (WGS) entry which is preliminary data.</text>
</comment>
<evidence type="ECO:0000256" key="1">
    <source>
        <dbReference type="ARBA" id="ARBA00004651"/>
    </source>
</evidence>
<comment type="subcellular location">
    <subcellularLocation>
        <location evidence="1">Cell membrane</location>
        <topology evidence="1">Multi-pass membrane protein</topology>
    </subcellularLocation>
</comment>
<dbReference type="InterPro" id="IPR052518">
    <property type="entry name" value="CHR_Transporter"/>
</dbReference>
<evidence type="ECO:0000256" key="3">
    <source>
        <dbReference type="ARBA" id="ARBA00022475"/>
    </source>
</evidence>
<dbReference type="RefSeq" id="WP_125596136.1">
    <property type="nucleotide sequence ID" value="NZ_JBHSSM010000015.1"/>
</dbReference>